<keyword evidence="3 6" id="KW-1133">Transmembrane helix</keyword>
<feature type="transmembrane region" description="Helical" evidence="6">
    <location>
        <begin position="337"/>
        <end position="358"/>
    </location>
</feature>
<feature type="transmembrane region" description="Helical" evidence="6">
    <location>
        <begin position="195"/>
        <end position="219"/>
    </location>
</feature>
<keyword evidence="2 6" id="KW-0812">Transmembrane</keyword>
<evidence type="ECO:0000256" key="5">
    <source>
        <dbReference type="SAM" id="MobiDB-lite"/>
    </source>
</evidence>
<feature type="domain" description="Major facilitator superfamily (MFS) profile" evidence="7">
    <location>
        <begin position="72"/>
        <end position="577"/>
    </location>
</feature>
<dbReference type="GO" id="GO:0005886">
    <property type="term" value="C:plasma membrane"/>
    <property type="evidence" value="ECO:0007669"/>
    <property type="project" value="TreeGrafter"/>
</dbReference>
<dbReference type="InterPro" id="IPR011701">
    <property type="entry name" value="MFS"/>
</dbReference>
<proteinExistence type="predicted"/>
<dbReference type="GO" id="GO:0022857">
    <property type="term" value="F:transmembrane transporter activity"/>
    <property type="evidence" value="ECO:0007669"/>
    <property type="project" value="InterPro"/>
</dbReference>
<dbReference type="FunFam" id="1.20.1250.20:FF:000196">
    <property type="entry name" value="MFS toxin efflux pump (AflT)"/>
    <property type="match status" value="1"/>
</dbReference>
<dbReference type="FunFam" id="1.20.1720.10:FF:000012">
    <property type="entry name" value="MFS toxin efflux pump (AflT)"/>
    <property type="match status" value="1"/>
</dbReference>
<feature type="transmembrane region" description="Helical" evidence="6">
    <location>
        <begin position="536"/>
        <end position="557"/>
    </location>
</feature>
<feature type="transmembrane region" description="Helical" evidence="6">
    <location>
        <begin position="400"/>
        <end position="422"/>
    </location>
</feature>
<name>A0AAV9VB50_9PEZI</name>
<feature type="region of interest" description="Disordered" evidence="5">
    <location>
        <begin position="1"/>
        <end position="59"/>
    </location>
</feature>
<feature type="compositionally biased region" description="Basic and acidic residues" evidence="5">
    <location>
        <begin position="44"/>
        <end position="59"/>
    </location>
</feature>
<feature type="transmembrane region" description="Helical" evidence="6">
    <location>
        <begin position="370"/>
        <end position="393"/>
    </location>
</feature>
<feature type="transmembrane region" description="Helical" evidence="6">
    <location>
        <begin position="428"/>
        <end position="453"/>
    </location>
</feature>
<evidence type="ECO:0000256" key="4">
    <source>
        <dbReference type="ARBA" id="ARBA00023136"/>
    </source>
</evidence>
<feature type="transmembrane region" description="Helical" evidence="6">
    <location>
        <begin position="225"/>
        <end position="245"/>
    </location>
</feature>
<evidence type="ECO:0000256" key="2">
    <source>
        <dbReference type="ARBA" id="ARBA00022692"/>
    </source>
</evidence>
<evidence type="ECO:0000313" key="9">
    <source>
        <dbReference type="Proteomes" id="UP001375240"/>
    </source>
</evidence>
<dbReference type="PANTHER" id="PTHR23501:SF201">
    <property type="entry name" value="MFS AFLATOXIN EFFLUX PUMP"/>
    <property type="match status" value="1"/>
</dbReference>
<gene>
    <name evidence="8" type="ORF">TWF696_000385</name>
</gene>
<feature type="transmembrane region" description="Helical" evidence="6">
    <location>
        <begin position="136"/>
        <end position="156"/>
    </location>
</feature>
<dbReference type="CDD" id="cd17502">
    <property type="entry name" value="MFS_Azr1_MDR_like"/>
    <property type="match status" value="1"/>
</dbReference>
<protein>
    <recommendedName>
        <fullName evidence="7">Major facilitator superfamily (MFS) profile domain-containing protein</fullName>
    </recommendedName>
</protein>
<keyword evidence="9" id="KW-1185">Reference proteome</keyword>
<dbReference type="InterPro" id="IPR036259">
    <property type="entry name" value="MFS_trans_sf"/>
</dbReference>
<feature type="compositionally biased region" description="Polar residues" evidence="5">
    <location>
        <begin position="1"/>
        <end position="16"/>
    </location>
</feature>
<organism evidence="8 9">
    <name type="scientific">Orbilia brochopaga</name>
    <dbReference type="NCBI Taxonomy" id="3140254"/>
    <lineage>
        <taxon>Eukaryota</taxon>
        <taxon>Fungi</taxon>
        <taxon>Dikarya</taxon>
        <taxon>Ascomycota</taxon>
        <taxon>Pezizomycotina</taxon>
        <taxon>Orbiliomycetes</taxon>
        <taxon>Orbiliales</taxon>
        <taxon>Orbiliaceae</taxon>
        <taxon>Orbilia</taxon>
    </lineage>
</organism>
<keyword evidence="4 6" id="KW-0472">Membrane</keyword>
<dbReference type="EMBL" id="JAVHNQ010000001">
    <property type="protein sequence ID" value="KAK6359221.1"/>
    <property type="molecule type" value="Genomic_DNA"/>
</dbReference>
<comment type="caution">
    <text evidence="8">The sequence shown here is derived from an EMBL/GenBank/DDBJ whole genome shotgun (WGS) entry which is preliminary data.</text>
</comment>
<dbReference type="Gene3D" id="1.20.1250.20">
    <property type="entry name" value="MFS general substrate transporter like domains"/>
    <property type="match status" value="1"/>
</dbReference>
<evidence type="ECO:0000256" key="6">
    <source>
        <dbReference type="SAM" id="Phobius"/>
    </source>
</evidence>
<evidence type="ECO:0000313" key="8">
    <source>
        <dbReference type="EMBL" id="KAK6359221.1"/>
    </source>
</evidence>
<feature type="transmembrane region" description="Helical" evidence="6">
    <location>
        <begin position="162"/>
        <end position="183"/>
    </location>
</feature>
<dbReference type="InterPro" id="IPR020846">
    <property type="entry name" value="MFS_dom"/>
</dbReference>
<sequence length="577" mass="61703">MASTPSAYSETNTMTDHQAGLTGHTREKESLEDLSLPGTAPPQDAEKNGDAASKDDAEPEHVYPTGTALASIIVALILCIFLVALDRTIISTAIPVITNEFNSLGDVGWYGSAYLITAAGFMPVSGKIYSFYPTKWVFLIQIILFEVGSALCGWAPNSTAFIIGRAIAGAGSSGLFTGAIVLLTDAVPLHKRSTFMGAFGGIFGVSGVVGPIMGGAFAQHSTWRWSFWINLPIGAVTVVIISFIIKAQPARKNLTLKEQLKHLDPIGTAIFLPSMICLLLALQWGGTEYPWSSGRIIALFVVFGVSIIVFIGVQIWKQEEASFPPRIFVQRSIAAGMWYQTFTGGAMMIFIYYLPIWFQAIQGVNSTDSGIRLIPIVLSLVLGAMVAGAIVRFMGYYTPFMIASSIVMSIGSGLLTTLTPTASSGKWIGFQILFGIGLGLGMQQSSIAAQAVLKRVDVPIGTSMIMFCQTLGGAVFIAIGQTTFANKLVNGLKEITGNGFDANQVIHIGATDVNHVVKPEFLPQVHQAYNDAIVDVFYVAVGASCATIFGALAMEWVSTRKDVDEQKKAATPPPEEV</sequence>
<feature type="transmembrane region" description="Helical" evidence="6">
    <location>
        <begin position="296"/>
        <end position="316"/>
    </location>
</feature>
<feature type="transmembrane region" description="Helical" evidence="6">
    <location>
        <begin position="266"/>
        <end position="284"/>
    </location>
</feature>
<dbReference type="PANTHER" id="PTHR23501">
    <property type="entry name" value="MAJOR FACILITATOR SUPERFAMILY"/>
    <property type="match status" value="1"/>
</dbReference>
<reference evidence="8 9" key="1">
    <citation type="submission" date="2019-10" db="EMBL/GenBank/DDBJ databases">
        <authorList>
            <person name="Palmer J.M."/>
        </authorList>
    </citation>
    <scope>NUCLEOTIDE SEQUENCE [LARGE SCALE GENOMIC DNA]</scope>
    <source>
        <strain evidence="8 9">TWF696</strain>
    </source>
</reference>
<feature type="transmembrane region" description="Helical" evidence="6">
    <location>
        <begin position="62"/>
        <end position="85"/>
    </location>
</feature>
<evidence type="ECO:0000256" key="1">
    <source>
        <dbReference type="ARBA" id="ARBA00004141"/>
    </source>
</evidence>
<dbReference type="SUPFAM" id="SSF103473">
    <property type="entry name" value="MFS general substrate transporter"/>
    <property type="match status" value="1"/>
</dbReference>
<dbReference type="Pfam" id="PF07690">
    <property type="entry name" value="MFS_1"/>
    <property type="match status" value="1"/>
</dbReference>
<dbReference type="AlphaFoldDB" id="A0AAV9VB50"/>
<evidence type="ECO:0000259" key="7">
    <source>
        <dbReference type="PROSITE" id="PS50850"/>
    </source>
</evidence>
<accession>A0AAV9VB50</accession>
<evidence type="ECO:0000256" key="3">
    <source>
        <dbReference type="ARBA" id="ARBA00022989"/>
    </source>
</evidence>
<feature type="transmembrane region" description="Helical" evidence="6">
    <location>
        <begin position="465"/>
        <end position="484"/>
    </location>
</feature>
<dbReference type="Gene3D" id="1.20.1720.10">
    <property type="entry name" value="Multidrug resistance protein D"/>
    <property type="match status" value="1"/>
</dbReference>
<dbReference type="Proteomes" id="UP001375240">
    <property type="component" value="Unassembled WGS sequence"/>
</dbReference>
<comment type="subcellular location">
    <subcellularLocation>
        <location evidence="1">Membrane</location>
        <topology evidence="1">Multi-pass membrane protein</topology>
    </subcellularLocation>
</comment>
<dbReference type="PROSITE" id="PS50850">
    <property type="entry name" value="MFS"/>
    <property type="match status" value="1"/>
</dbReference>